<dbReference type="InParanoid" id="E4WW23"/>
<keyword evidence="1" id="KW-0472">Membrane</keyword>
<evidence type="ECO:0008006" key="5">
    <source>
        <dbReference type="Google" id="ProtNLM"/>
    </source>
</evidence>
<feature type="transmembrane region" description="Helical" evidence="1">
    <location>
        <begin position="141"/>
        <end position="160"/>
    </location>
</feature>
<keyword evidence="4" id="KW-1185">Reference proteome</keyword>
<dbReference type="EMBL" id="FN653017">
    <property type="protein sequence ID" value="CBY21326.1"/>
    <property type="molecule type" value="Genomic_DNA"/>
</dbReference>
<evidence type="ECO:0000313" key="4">
    <source>
        <dbReference type="Proteomes" id="UP000001307"/>
    </source>
</evidence>
<accession>E4WW23</accession>
<evidence type="ECO:0000313" key="3">
    <source>
        <dbReference type="EMBL" id="CBY21326.1"/>
    </source>
</evidence>
<protein>
    <recommendedName>
        <fullName evidence="5">UPAR/Ly6 domain-containing protein</fullName>
    </recommendedName>
</protein>
<keyword evidence="1" id="KW-1133">Transmembrane helix</keyword>
<name>E4WW23_OIKDI</name>
<keyword evidence="2" id="KW-0732">Signal</keyword>
<reference evidence="3" key="1">
    <citation type="journal article" date="2010" name="Science">
        <title>Plasticity of animal genome architecture unmasked by rapid evolution of a pelagic tunicate.</title>
        <authorList>
            <person name="Denoeud F."/>
            <person name="Henriet S."/>
            <person name="Mungpakdee S."/>
            <person name="Aury J.M."/>
            <person name="Da Silva C."/>
            <person name="Brinkmann H."/>
            <person name="Mikhaleva J."/>
            <person name="Olsen L.C."/>
            <person name="Jubin C."/>
            <person name="Canestro C."/>
            <person name="Bouquet J.M."/>
            <person name="Danks G."/>
            <person name="Poulain J."/>
            <person name="Campsteijn C."/>
            <person name="Adamski M."/>
            <person name="Cross I."/>
            <person name="Yadetie F."/>
            <person name="Muffato M."/>
            <person name="Louis A."/>
            <person name="Butcher S."/>
            <person name="Tsagkogeorga G."/>
            <person name="Konrad A."/>
            <person name="Singh S."/>
            <person name="Jensen M.F."/>
            <person name="Cong E.H."/>
            <person name="Eikeseth-Otteraa H."/>
            <person name="Noel B."/>
            <person name="Anthouard V."/>
            <person name="Porcel B.M."/>
            <person name="Kachouri-Lafond R."/>
            <person name="Nishino A."/>
            <person name="Ugolini M."/>
            <person name="Chourrout P."/>
            <person name="Nishida H."/>
            <person name="Aasland R."/>
            <person name="Huzurbazar S."/>
            <person name="Westhof E."/>
            <person name="Delsuc F."/>
            <person name="Lehrach H."/>
            <person name="Reinhardt R."/>
            <person name="Weissenbach J."/>
            <person name="Roy S.W."/>
            <person name="Artiguenave F."/>
            <person name="Postlethwait J.H."/>
            <person name="Manak J.R."/>
            <person name="Thompson E.M."/>
            <person name="Jaillon O."/>
            <person name="Du Pasquier L."/>
            <person name="Boudinot P."/>
            <person name="Liberles D.A."/>
            <person name="Volff J.N."/>
            <person name="Philippe H."/>
            <person name="Lenhard B."/>
            <person name="Roest Crollius H."/>
            <person name="Wincker P."/>
            <person name="Chourrout D."/>
        </authorList>
    </citation>
    <scope>NUCLEOTIDE SEQUENCE [LARGE SCALE GENOMIC DNA]</scope>
</reference>
<evidence type="ECO:0000256" key="2">
    <source>
        <dbReference type="SAM" id="SignalP"/>
    </source>
</evidence>
<dbReference type="AlphaFoldDB" id="E4WW23"/>
<keyword evidence="1" id="KW-0812">Transmembrane</keyword>
<feature type="signal peptide" evidence="2">
    <location>
        <begin position="1"/>
        <end position="15"/>
    </location>
</feature>
<organism evidence="3">
    <name type="scientific">Oikopleura dioica</name>
    <name type="common">Tunicate</name>
    <dbReference type="NCBI Taxonomy" id="34765"/>
    <lineage>
        <taxon>Eukaryota</taxon>
        <taxon>Metazoa</taxon>
        <taxon>Chordata</taxon>
        <taxon>Tunicata</taxon>
        <taxon>Appendicularia</taxon>
        <taxon>Copelata</taxon>
        <taxon>Oikopleuridae</taxon>
        <taxon>Oikopleura</taxon>
    </lineage>
</organism>
<sequence length="161" mass="18158">MILEWFVLVFGLSEGLQCYQCGTSFGGACDGNFERTYTTCRYVSDPVCYYNETRKYAISQNLGIRYPLSIEIFREAGCVSRKEIMPTSECEEIFVGRVANKLESLKWQSFEASSSQMKFSLETCGQTCSRDGCTFYSLDSAFTTALSSAIIFLLFLINVIL</sequence>
<dbReference type="Proteomes" id="UP000001307">
    <property type="component" value="Unassembled WGS sequence"/>
</dbReference>
<feature type="chain" id="PRO_5012226491" description="UPAR/Ly6 domain-containing protein" evidence="2">
    <location>
        <begin position="16"/>
        <end position="161"/>
    </location>
</feature>
<evidence type="ECO:0000256" key="1">
    <source>
        <dbReference type="SAM" id="Phobius"/>
    </source>
</evidence>
<gene>
    <name evidence="3" type="ORF">GSOID_T00009085001</name>
</gene>
<proteinExistence type="predicted"/>